<dbReference type="Proteomes" id="UP001241377">
    <property type="component" value="Unassembled WGS sequence"/>
</dbReference>
<reference evidence="1" key="1">
    <citation type="submission" date="2023-04" db="EMBL/GenBank/DDBJ databases">
        <title>Draft Genome sequencing of Naganishia species isolated from polar environments using Oxford Nanopore Technology.</title>
        <authorList>
            <person name="Leo P."/>
            <person name="Venkateswaran K."/>
        </authorList>
    </citation>
    <scope>NUCLEOTIDE SEQUENCE</scope>
    <source>
        <strain evidence="1">MNA-CCFEE 5261</strain>
    </source>
</reference>
<dbReference type="EMBL" id="JASBWR010000133">
    <property type="protein sequence ID" value="KAJ9092635.1"/>
    <property type="molecule type" value="Genomic_DNA"/>
</dbReference>
<protein>
    <submittedName>
        <fullName evidence="1">Uncharacterized protein</fullName>
    </submittedName>
</protein>
<keyword evidence="2" id="KW-1185">Reference proteome</keyword>
<accession>A0ACC2UZW4</accession>
<sequence length="99" mass="9793">MSSAGANAGSSLGNMVKDSAKVVGGLGDALRGNINSFADSAVDQTPKAHHNAVTGTTATTTTGTSGVVSRSAETGDETAAHGADKFKEGLDGLHAHGRR</sequence>
<name>A0ACC2UZW4_9TREE</name>
<organism evidence="1 2">
    <name type="scientific">Naganishia cerealis</name>
    <dbReference type="NCBI Taxonomy" id="610337"/>
    <lineage>
        <taxon>Eukaryota</taxon>
        <taxon>Fungi</taxon>
        <taxon>Dikarya</taxon>
        <taxon>Basidiomycota</taxon>
        <taxon>Agaricomycotina</taxon>
        <taxon>Tremellomycetes</taxon>
        <taxon>Filobasidiales</taxon>
        <taxon>Filobasidiaceae</taxon>
        <taxon>Naganishia</taxon>
    </lineage>
</organism>
<gene>
    <name evidence="1" type="ORF">QFC19_008673</name>
</gene>
<evidence type="ECO:0000313" key="2">
    <source>
        <dbReference type="Proteomes" id="UP001241377"/>
    </source>
</evidence>
<evidence type="ECO:0000313" key="1">
    <source>
        <dbReference type="EMBL" id="KAJ9092635.1"/>
    </source>
</evidence>
<proteinExistence type="predicted"/>
<comment type="caution">
    <text evidence="1">The sequence shown here is derived from an EMBL/GenBank/DDBJ whole genome shotgun (WGS) entry which is preliminary data.</text>
</comment>